<evidence type="ECO:0000256" key="2">
    <source>
        <dbReference type="ARBA" id="ARBA00022670"/>
    </source>
</evidence>
<dbReference type="EMBL" id="CM029045">
    <property type="protein sequence ID" value="KAG2598066.1"/>
    <property type="molecule type" value="Genomic_DNA"/>
</dbReference>
<dbReference type="GO" id="GO:0008234">
    <property type="term" value="F:cysteine-type peptidase activity"/>
    <property type="evidence" value="ECO:0007669"/>
    <property type="project" value="InterPro"/>
</dbReference>
<dbReference type="Pfam" id="PF02902">
    <property type="entry name" value="Peptidase_C48"/>
    <property type="match status" value="1"/>
</dbReference>
<organism evidence="5 6">
    <name type="scientific">Panicum virgatum</name>
    <name type="common">Blackwell switchgrass</name>
    <dbReference type="NCBI Taxonomy" id="38727"/>
    <lineage>
        <taxon>Eukaryota</taxon>
        <taxon>Viridiplantae</taxon>
        <taxon>Streptophyta</taxon>
        <taxon>Embryophyta</taxon>
        <taxon>Tracheophyta</taxon>
        <taxon>Spermatophyta</taxon>
        <taxon>Magnoliopsida</taxon>
        <taxon>Liliopsida</taxon>
        <taxon>Poales</taxon>
        <taxon>Poaceae</taxon>
        <taxon>PACMAD clade</taxon>
        <taxon>Panicoideae</taxon>
        <taxon>Panicodae</taxon>
        <taxon>Paniceae</taxon>
        <taxon>Panicinae</taxon>
        <taxon>Panicum</taxon>
        <taxon>Panicum sect. Hiantes</taxon>
    </lineage>
</organism>
<keyword evidence="2" id="KW-0645">Protease</keyword>
<dbReference type="PROSITE" id="PS50600">
    <property type="entry name" value="ULP_PROTEASE"/>
    <property type="match status" value="1"/>
</dbReference>
<dbReference type="PANTHER" id="PTHR33018">
    <property type="entry name" value="OS10G0338966 PROTEIN-RELATED"/>
    <property type="match status" value="1"/>
</dbReference>
<dbReference type="InterPro" id="IPR003653">
    <property type="entry name" value="Peptidase_C48_C"/>
</dbReference>
<dbReference type="PANTHER" id="PTHR33018:SF19">
    <property type="entry name" value="OS12G0558775 PROTEIN"/>
    <property type="match status" value="1"/>
</dbReference>
<feature type="domain" description="Ubiquitin-like protease family profile" evidence="4">
    <location>
        <begin position="1"/>
        <end position="138"/>
    </location>
</feature>
<keyword evidence="6" id="KW-1185">Reference proteome</keyword>
<dbReference type="InterPro" id="IPR038765">
    <property type="entry name" value="Papain-like_cys_pep_sf"/>
</dbReference>
<dbReference type="SUPFAM" id="SSF54001">
    <property type="entry name" value="Cysteine proteinases"/>
    <property type="match status" value="1"/>
</dbReference>
<name>A0A8T0SP26_PANVG</name>
<evidence type="ECO:0000313" key="6">
    <source>
        <dbReference type="Proteomes" id="UP000823388"/>
    </source>
</evidence>
<keyword evidence="3" id="KW-0378">Hydrolase</keyword>
<evidence type="ECO:0000256" key="3">
    <source>
        <dbReference type="ARBA" id="ARBA00022801"/>
    </source>
</evidence>
<gene>
    <name evidence="5" type="ORF">PVAP13_5KG350714</name>
</gene>
<sequence length="217" mass="25619">MQTSDAYILGRRIKYLDPLAICEAKHHGPNMWKEDHDLFKNYDADVIFAPYNIRNHWITFALQPKIGRVLVFDSLDWPKNKYTDFLFILRMLQYIALNGAHPPEKPKEMTLRTHFSCHKQPACSVYCGYYLCEHIRLQGRYTIDPENDHPQRNYGILHEKQLLEVVADLCRFIMHEVINLRGTFYDKHSELATESKYLGLREWENKKHYASSSSIGK</sequence>
<dbReference type="GO" id="GO:0006508">
    <property type="term" value="P:proteolysis"/>
    <property type="evidence" value="ECO:0007669"/>
    <property type="project" value="UniProtKB-KW"/>
</dbReference>
<proteinExistence type="inferred from homology"/>
<accession>A0A8T0SP26</accession>
<evidence type="ECO:0000313" key="5">
    <source>
        <dbReference type="EMBL" id="KAG2598066.1"/>
    </source>
</evidence>
<protein>
    <recommendedName>
        <fullName evidence="4">Ubiquitin-like protease family profile domain-containing protein</fullName>
    </recommendedName>
</protein>
<dbReference type="AlphaFoldDB" id="A0A8T0SP26"/>
<dbReference type="Proteomes" id="UP000823388">
    <property type="component" value="Chromosome 5K"/>
</dbReference>
<evidence type="ECO:0000259" key="4">
    <source>
        <dbReference type="PROSITE" id="PS50600"/>
    </source>
</evidence>
<dbReference type="Gene3D" id="3.40.395.10">
    <property type="entry name" value="Adenoviral Proteinase, Chain A"/>
    <property type="match status" value="1"/>
</dbReference>
<evidence type="ECO:0000256" key="1">
    <source>
        <dbReference type="ARBA" id="ARBA00005234"/>
    </source>
</evidence>
<comment type="caution">
    <text evidence="5">The sequence shown here is derived from an EMBL/GenBank/DDBJ whole genome shotgun (WGS) entry which is preliminary data.</text>
</comment>
<reference evidence="5" key="1">
    <citation type="submission" date="2020-05" db="EMBL/GenBank/DDBJ databases">
        <title>WGS assembly of Panicum virgatum.</title>
        <authorList>
            <person name="Lovell J.T."/>
            <person name="Jenkins J."/>
            <person name="Shu S."/>
            <person name="Juenger T.E."/>
            <person name="Schmutz J."/>
        </authorList>
    </citation>
    <scope>NUCLEOTIDE SEQUENCE</scope>
    <source>
        <strain evidence="5">AP13</strain>
    </source>
</reference>
<comment type="similarity">
    <text evidence="1">Belongs to the peptidase C48 family.</text>
</comment>